<reference evidence="1 3" key="2">
    <citation type="journal article" date="2013" name="Nature">
        <title>Insights into bilaterian evolution from three spiralian genomes.</title>
        <authorList>
            <person name="Simakov O."/>
            <person name="Marletaz F."/>
            <person name="Cho S.J."/>
            <person name="Edsinger-Gonzales E."/>
            <person name="Havlak P."/>
            <person name="Hellsten U."/>
            <person name="Kuo D.H."/>
            <person name="Larsson T."/>
            <person name="Lv J."/>
            <person name="Arendt D."/>
            <person name="Savage R."/>
            <person name="Osoegawa K."/>
            <person name="de Jong P."/>
            <person name="Grimwood J."/>
            <person name="Chapman J.A."/>
            <person name="Shapiro H."/>
            <person name="Aerts A."/>
            <person name="Otillar R.P."/>
            <person name="Terry A.Y."/>
            <person name="Boore J.L."/>
            <person name="Grigoriev I.V."/>
            <person name="Lindberg D.R."/>
            <person name="Seaver E.C."/>
            <person name="Weisblat D.A."/>
            <person name="Putnam N.H."/>
            <person name="Rokhsar D.S."/>
        </authorList>
    </citation>
    <scope>NUCLEOTIDE SEQUENCE</scope>
    <source>
        <strain evidence="1 3">I ESC-2004</strain>
    </source>
</reference>
<gene>
    <name evidence="1" type="ORF">CAPTEDRAFT_212609</name>
</gene>
<protein>
    <submittedName>
        <fullName evidence="1 2">Uncharacterized protein</fullName>
    </submittedName>
</protein>
<dbReference type="EMBL" id="KB306314">
    <property type="protein sequence ID" value="ELT99987.1"/>
    <property type="molecule type" value="Genomic_DNA"/>
</dbReference>
<evidence type="ECO:0000313" key="3">
    <source>
        <dbReference type="Proteomes" id="UP000014760"/>
    </source>
</evidence>
<dbReference type="EnsemblMetazoa" id="CapteT212609">
    <property type="protein sequence ID" value="CapteP212609"/>
    <property type="gene ID" value="CapteG212609"/>
</dbReference>
<organism evidence="1">
    <name type="scientific">Capitella teleta</name>
    <name type="common">Polychaete worm</name>
    <dbReference type="NCBI Taxonomy" id="283909"/>
    <lineage>
        <taxon>Eukaryota</taxon>
        <taxon>Metazoa</taxon>
        <taxon>Spiralia</taxon>
        <taxon>Lophotrochozoa</taxon>
        <taxon>Annelida</taxon>
        <taxon>Polychaeta</taxon>
        <taxon>Sedentaria</taxon>
        <taxon>Scolecida</taxon>
        <taxon>Capitellidae</taxon>
        <taxon>Capitella</taxon>
    </lineage>
</organism>
<dbReference type="HOGENOM" id="CLU_1526623_0_0_1"/>
<reference evidence="2" key="3">
    <citation type="submission" date="2015-06" db="UniProtKB">
        <authorList>
            <consortium name="EnsemblMetazoa"/>
        </authorList>
    </citation>
    <scope>IDENTIFICATION</scope>
</reference>
<evidence type="ECO:0000313" key="2">
    <source>
        <dbReference type="EnsemblMetazoa" id="CapteP212609"/>
    </source>
</evidence>
<dbReference type="AlphaFoldDB" id="R7U279"/>
<accession>R7U279</accession>
<dbReference type="Proteomes" id="UP000014760">
    <property type="component" value="Unassembled WGS sequence"/>
</dbReference>
<dbReference type="OrthoDB" id="5959877at2759"/>
<keyword evidence="3" id="KW-1185">Reference proteome</keyword>
<sequence>MGPVDRGKVQADAIAAWLMQSQHVFAPRPVTSHRLLEASRRILNVPQAKPGLVKAESMLGQVKAIRESVLPIQQLFSKRILQHNLQTYINGYPYRRFSMYNFFTAMTSANPTEYWARLISQMKFRNTEDYEMLLSRYRVLPLQFEQMIKLMRKAVESGTQQNAISFVCYDHGDFDQ</sequence>
<dbReference type="EMBL" id="AMQN01009834">
    <property type="status" value="NOT_ANNOTATED_CDS"/>
    <property type="molecule type" value="Genomic_DNA"/>
</dbReference>
<proteinExistence type="predicted"/>
<dbReference type="EMBL" id="AMQN01009835">
    <property type="status" value="NOT_ANNOTATED_CDS"/>
    <property type="molecule type" value="Genomic_DNA"/>
</dbReference>
<name>R7U279_CAPTE</name>
<evidence type="ECO:0000313" key="1">
    <source>
        <dbReference type="EMBL" id="ELT99987.1"/>
    </source>
</evidence>
<reference evidence="3" key="1">
    <citation type="submission" date="2012-12" db="EMBL/GenBank/DDBJ databases">
        <authorList>
            <person name="Hellsten U."/>
            <person name="Grimwood J."/>
            <person name="Chapman J.A."/>
            <person name="Shapiro H."/>
            <person name="Aerts A."/>
            <person name="Otillar R.P."/>
            <person name="Terry A.Y."/>
            <person name="Boore J.L."/>
            <person name="Simakov O."/>
            <person name="Marletaz F."/>
            <person name="Cho S.-J."/>
            <person name="Edsinger-Gonzales E."/>
            <person name="Havlak P."/>
            <person name="Kuo D.-H."/>
            <person name="Larsson T."/>
            <person name="Lv J."/>
            <person name="Arendt D."/>
            <person name="Savage R."/>
            <person name="Osoegawa K."/>
            <person name="de Jong P."/>
            <person name="Lindberg D.R."/>
            <person name="Seaver E.C."/>
            <person name="Weisblat D.A."/>
            <person name="Putnam N.H."/>
            <person name="Grigoriev I.V."/>
            <person name="Rokhsar D.S."/>
        </authorList>
    </citation>
    <scope>NUCLEOTIDE SEQUENCE</scope>
    <source>
        <strain evidence="3">I ESC-2004</strain>
    </source>
</reference>